<evidence type="ECO:0000256" key="3">
    <source>
        <dbReference type="ARBA" id="ARBA00022989"/>
    </source>
</evidence>
<evidence type="ECO:0000256" key="2">
    <source>
        <dbReference type="ARBA" id="ARBA00022692"/>
    </source>
</evidence>
<dbReference type="AlphaFoldDB" id="A0A1I7TG44"/>
<keyword evidence="4 5" id="KW-0472">Membrane</keyword>
<evidence type="ECO:0000256" key="4">
    <source>
        <dbReference type="ARBA" id="ARBA00023136"/>
    </source>
</evidence>
<keyword evidence="6" id="KW-1185">Reference proteome</keyword>
<dbReference type="InterPro" id="IPR050579">
    <property type="entry name" value="PMP-22/EMP/MP20-like"/>
</dbReference>
<feature type="transmembrane region" description="Helical" evidence="5">
    <location>
        <begin position="6"/>
        <end position="26"/>
    </location>
</feature>
<evidence type="ECO:0000256" key="5">
    <source>
        <dbReference type="SAM" id="Phobius"/>
    </source>
</evidence>
<dbReference type="PANTHER" id="PTHR10671:SF108">
    <property type="entry name" value="CLAUDIN FAMILY PROTEIN-RELATED"/>
    <property type="match status" value="1"/>
</dbReference>
<keyword evidence="2 5" id="KW-0812">Transmembrane</keyword>
<keyword evidence="3 5" id="KW-1133">Transmembrane helix</keyword>
<dbReference type="GO" id="GO:0005886">
    <property type="term" value="C:plasma membrane"/>
    <property type="evidence" value="ECO:0007669"/>
    <property type="project" value="TreeGrafter"/>
</dbReference>
<accession>A0A1I7TG44</accession>
<organism evidence="6 7">
    <name type="scientific">Caenorhabditis tropicalis</name>
    <dbReference type="NCBI Taxonomy" id="1561998"/>
    <lineage>
        <taxon>Eukaryota</taxon>
        <taxon>Metazoa</taxon>
        <taxon>Ecdysozoa</taxon>
        <taxon>Nematoda</taxon>
        <taxon>Chromadorea</taxon>
        <taxon>Rhabditida</taxon>
        <taxon>Rhabditina</taxon>
        <taxon>Rhabditomorpha</taxon>
        <taxon>Rhabditoidea</taxon>
        <taxon>Rhabditidae</taxon>
        <taxon>Peloderinae</taxon>
        <taxon>Caenorhabditis</taxon>
    </lineage>
</organism>
<dbReference type="Gene3D" id="1.20.140.150">
    <property type="match status" value="1"/>
</dbReference>
<evidence type="ECO:0000313" key="6">
    <source>
        <dbReference type="Proteomes" id="UP000095282"/>
    </source>
</evidence>
<feature type="transmembrane region" description="Helical" evidence="5">
    <location>
        <begin position="90"/>
        <end position="111"/>
    </location>
</feature>
<name>A0A1I7TG44_9PELO</name>
<feature type="transmembrane region" description="Helical" evidence="5">
    <location>
        <begin position="117"/>
        <end position="141"/>
    </location>
</feature>
<dbReference type="WBParaSite" id="Csp11.Scaffold605.g5603.t1">
    <property type="protein sequence ID" value="Csp11.Scaffold605.g5603.t1"/>
    <property type="gene ID" value="Csp11.Scaffold605.g5603"/>
</dbReference>
<reference evidence="7" key="1">
    <citation type="submission" date="2016-11" db="UniProtKB">
        <authorList>
            <consortium name="WormBaseParasite"/>
        </authorList>
    </citation>
    <scope>IDENTIFICATION</scope>
</reference>
<comment type="subcellular location">
    <subcellularLocation>
        <location evidence="1">Membrane</location>
        <topology evidence="1">Multi-pass membrane protein</topology>
    </subcellularLocation>
</comment>
<protein>
    <submittedName>
        <fullName evidence="7">Tetraspanin family protein</fullName>
    </submittedName>
</protein>
<evidence type="ECO:0000313" key="7">
    <source>
        <dbReference type="WBParaSite" id="Csp11.Scaffold605.g5603.t1"/>
    </source>
</evidence>
<evidence type="ECO:0000256" key="1">
    <source>
        <dbReference type="ARBA" id="ARBA00004141"/>
    </source>
</evidence>
<dbReference type="eggNOG" id="ENOG502THK3">
    <property type="taxonomic scope" value="Eukaryota"/>
</dbReference>
<proteinExistence type="predicted"/>
<dbReference type="PANTHER" id="PTHR10671">
    <property type="entry name" value="EPITHELIAL MEMBRANE PROTEIN-RELATED"/>
    <property type="match status" value="1"/>
</dbReference>
<sequence>MVRKSHCGYGFFLIIGLLLTLVSVFTPGWRSYKDKRDQFEDIFIWNHILGQGAPDLGLISRYCGQGTREVNQYDCKSYGRFQLPFEKTTLAFMIIAIIFEIVSVGCFIGLFSPRARLGMPAFSATGLAFFCLFVAIVIYGVRMQYKVGEFPIKSFGFFKNVF</sequence>
<dbReference type="Proteomes" id="UP000095282">
    <property type="component" value="Unplaced"/>
</dbReference>